<dbReference type="PANTHER" id="PTHR22942">
    <property type="entry name" value="RECA/RAD51/RADA DNA STRAND-PAIRING FAMILY MEMBER"/>
    <property type="match status" value="1"/>
</dbReference>
<dbReference type="PANTHER" id="PTHR22942:SF30">
    <property type="entry name" value="MEIOTIC RECOMBINATION PROTEIN DMC1_LIM15 HOMOLOG"/>
    <property type="match status" value="1"/>
</dbReference>
<dbReference type="PROSITE" id="PS50162">
    <property type="entry name" value="RECA_2"/>
    <property type="match status" value="1"/>
</dbReference>
<dbReference type="Pfam" id="PF08423">
    <property type="entry name" value="Rad51"/>
    <property type="match status" value="1"/>
</dbReference>
<dbReference type="GO" id="GO:0000150">
    <property type="term" value="F:DNA strand exchange activity"/>
    <property type="evidence" value="ECO:0007669"/>
    <property type="project" value="TreeGrafter"/>
</dbReference>
<evidence type="ECO:0000259" key="3">
    <source>
        <dbReference type="PROSITE" id="PS50162"/>
    </source>
</evidence>
<dbReference type="Proteomes" id="UP000649617">
    <property type="component" value="Unassembled WGS sequence"/>
</dbReference>
<reference evidence="4" key="1">
    <citation type="submission" date="2021-02" db="EMBL/GenBank/DDBJ databases">
        <authorList>
            <person name="Dougan E. K."/>
            <person name="Rhodes N."/>
            <person name="Thang M."/>
            <person name="Chan C."/>
        </authorList>
    </citation>
    <scope>NUCLEOTIDE SEQUENCE</scope>
</reference>
<name>A0A812XTM3_SYMPI</name>
<dbReference type="GO" id="GO:0006312">
    <property type="term" value="P:mitotic recombination"/>
    <property type="evidence" value="ECO:0007669"/>
    <property type="project" value="TreeGrafter"/>
</dbReference>
<proteinExistence type="predicted"/>
<dbReference type="GO" id="GO:0042148">
    <property type="term" value="P:DNA strand invasion"/>
    <property type="evidence" value="ECO:0007669"/>
    <property type="project" value="TreeGrafter"/>
</dbReference>
<keyword evidence="1" id="KW-0547">Nucleotide-binding</keyword>
<dbReference type="SUPFAM" id="SSF52540">
    <property type="entry name" value="P-loop containing nucleoside triphosphate hydrolases"/>
    <property type="match status" value="1"/>
</dbReference>
<dbReference type="GO" id="GO:0000730">
    <property type="term" value="P:DNA recombinase assembly"/>
    <property type="evidence" value="ECO:0007669"/>
    <property type="project" value="TreeGrafter"/>
</dbReference>
<dbReference type="Gene3D" id="3.40.50.300">
    <property type="entry name" value="P-loop containing nucleotide triphosphate hydrolases"/>
    <property type="match status" value="1"/>
</dbReference>
<accession>A0A812XTM3</accession>
<dbReference type="GO" id="GO:0003697">
    <property type="term" value="F:single-stranded DNA binding"/>
    <property type="evidence" value="ECO:0007669"/>
    <property type="project" value="TreeGrafter"/>
</dbReference>
<keyword evidence="5" id="KW-1185">Reference proteome</keyword>
<dbReference type="AlphaFoldDB" id="A0A812XTM3"/>
<dbReference type="InterPro" id="IPR027417">
    <property type="entry name" value="P-loop_NTPase"/>
</dbReference>
<dbReference type="InterPro" id="IPR020588">
    <property type="entry name" value="RecA_ATP-bd"/>
</dbReference>
<gene>
    <name evidence="4" type="primary">RAD51</name>
    <name evidence="4" type="ORF">SPIL2461_LOCUS21790</name>
</gene>
<comment type="caution">
    <text evidence="4">The sequence shown here is derived from an EMBL/GenBank/DDBJ whole genome shotgun (WGS) entry which is preliminary data.</text>
</comment>
<evidence type="ECO:0000313" key="5">
    <source>
        <dbReference type="Proteomes" id="UP000649617"/>
    </source>
</evidence>
<sequence length="117" mass="13266">MTELWDEFRRDKMQAMAQLPPNTGRAKGKVVYIDTEGTFQPERFRQMADGKVDFTEMAMENIVYAGCYTSGHFARLLLEAASRMVNDKHRFSLLVVDSIMGGFRVDYTGRGTDGQVS</sequence>
<dbReference type="InterPro" id="IPR013632">
    <property type="entry name" value="Rad51_C"/>
</dbReference>
<organism evidence="4 5">
    <name type="scientific">Symbiodinium pilosum</name>
    <name type="common">Dinoflagellate</name>
    <dbReference type="NCBI Taxonomy" id="2952"/>
    <lineage>
        <taxon>Eukaryota</taxon>
        <taxon>Sar</taxon>
        <taxon>Alveolata</taxon>
        <taxon>Dinophyceae</taxon>
        <taxon>Suessiales</taxon>
        <taxon>Symbiodiniaceae</taxon>
        <taxon>Symbiodinium</taxon>
    </lineage>
</organism>
<evidence type="ECO:0000313" key="4">
    <source>
        <dbReference type="EMBL" id="CAE7752130.1"/>
    </source>
</evidence>
<protein>
    <submittedName>
        <fullName evidence="4">RAD51 protein</fullName>
    </submittedName>
</protein>
<dbReference type="OrthoDB" id="10251254at2759"/>
<dbReference type="EMBL" id="CAJNIZ010046597">
    <property type="protein sequence ID" value="CAE7752130.1"/>
    <property type="molecule type" value="Genomic_DNA"/>
</dbReference>
<dbReference type="GO" id="GO:0003690">
    <property type="term" value="F:double-stranded DNA binding"/>
    <property type="evidence" value="ECO:0007669"/>
    <property type="project" value="TreeGrafter"/>
</dbReference>
<evidence type="ECO:0000256" key="2">
    <source>
        <dbReference type="ARBA" id="ARBA00022840"/>
    </source>
</evidence>
<evidence type="ECO:0000256" key="1">
    <source>
        <dbReference type="ARBA" id="ARBA00022741"/>
    </source>
</evidence>
<dbReference type="GO" id="GO:0005524">
    <property type="term" value="F:ATP binding"/>
    <property type="evidence" value="ECO:0007669"/>
    <property type="project" value="UniProtKB-KW"/>
</dbReference>
<dbReference type="GO" id="GO:0140664">
    <property type="term" value="F:ATP-dependent DNA damage sensor activity"/>
    <property type="evidence" value="ECO:0007669"/>
    <property type="project" value="InterPro"/>
</dbReference>
<feature type="domain" description="RecA family profile 1" evidence="3">
    <location>
        <begin position="1"/>
        <end position="117"/>
    </location>
</feature>
<keyword evidence="2" id="KW-0067">ATP-binding</keyword>